<evidence type="ECO:0000313" key="1">
    <source>
        <dbReference type="EMBL" id="PYH39735.1"/>
    </source>
</evidence>
<protein>
    <submittedName>
        <fullName evidence="1">Uncharacterized protein</fullName>
    </submittedName>
</protein>
<dbReference type="Proteomes" id="UP000247647">
    <property type="component" value="Unassembled WGS sequence"/>
</dbReference>
<dbReference type="GeneID" id="37124605"/>
<proteinExistence type="predicted"/>
<dbReference type="RefSeq" id="XP_025485213.1">
    <property type="nucleotide sequence ID" value="XM_025622149.1"/>
</dbReference>
<name>A0A318YXS4_ASPNB</name>
<dbReference type="EMBL" id="KZ821445">
    <property type="protein sequence ID" value="PYH39735.1"/>
    <property type="molecule type" value="Genomic_DNA"/>
</dbReference>
<reference evidence="1" key="1">
    <citation type="submission" date="2016-12" db="EMBL/GenBank/DDBJ databases">
        <title>The genomes of Aspergillus section Nigri reveals drivers in fungal speciation.</title>
        <authorList>
            <consortium name="DOE Joint Genome Institute"/>
            <person name="Vesth T.C."/>
            <person name="Nybo J."/>
            <person name="Theobald S."/>
            <person name="Brandl J."/>
            <person name="Frisvad J.C."/>
            <person name="Nielsen K.F."/>
            <person name="Lyhne E.K."/>
            <person name="Kogle M.E."/>
            <person name="Kuo A."/>
            <person name="Riley R."/>
            <person name="Clum A."/>
            <person name="Nolan M."/>
            <person name="Lipzen A."/>
            <person name="Salamov A."/>
            <person name="Henrissat B."/>
            <person name="Wiebenga A."/>
            <person name="De Vries R.P."/>
            <person name="Grigoriev I.V."/>
            <person name="Mortensen U.H."/>
            <person name="Andersen M.R."/>
            <person name="Baker S.E."/>
        </authorList>
    </citation>
    <scope>NUCLEOTIDE SEQUENCE [LARGE SCALE GENOMIC DNA]</scope>
    <source>
        <strain evidence="1">CBS 115656</strain>
    </source>
</reference>
<organism evidence="1 2">
    <name type="scientific">Aspergillus neoniger (strain CBS 115656)</name>
    <dbReference type="NCBI Taxonomy" id="1448310"/>
    <lineage>
        <taxon>Eukaryota</taxon>
        <taxon>Fungi</taxon>
        <taxon>Dikarya</taxon>
        <taxon>Ascomycota</taxon>
        <taxon>Pezizomycotina</taxon>
        <taxon>Eurotiomycetes</taxon>
        <taxon>Eurotiomycetidae</taxon>
        <taxon>Eurotiales</taxon>
        <taxon>Aspergillaceae</taxon>
        <taxon>Aspergillus</taxon>
        <taxon>Aspergillus subgen. Circumdati</taxon>
    </lineage>
</organism>
<dbReference type="AlphaFoldDB" id="A0A318YXS4"/>
<sequence>MAGGQRIALAPDGSGTGVLLPSQAALTQRIDIPNARHGNADRFTRQVQGNRL</sequence>
<accession>A0A318YXS4</accession>
<evidence type="ECO:0000313" key="2">
    <source>
        <dbReference type="Proteomes" id="UP000247647"/>
    </source>
</evidence>
<gene>
    <name evidence="1" type="ORF">BO87DRAFT_371891</name>
</gene>
<keyword evidence="2" id="KW-1185">Reference proteome</keyword>